<keyword evidence="3" id="KW-1185">Reference proteome</keyword>
<name>A0AAD7JJ95_9AGAR</name>
<keyword evidence="1" id="KW-0812">Transmembrane</keyword>
<proteinExistence type="predicted"/>
<protein>
    <submittedName>
        <fullName evidence="2">Uncharacterized protein</fullName>
    </submittedName>
</protein>
<reference evidence="2" key="1">
    <citation type="submission" date="2023-03" db="EMBL/GenBank/DDBJ databases">
        <title>Massive genome expansion in bonnet fungi (Mycena s.s.) driven by repeated elements and novel gene families across ecological guilds.</title>
        <authorList>
            <consortium name="Lawrence Berkeley National Laboratory"/>
            <person name="Harder C.B."/>
            <person name="Miyauchi S."/>
            <person name="Viragh M."/>
            <person name="Kuo A."/>
            <person name="Thoen E."/>
            <person name="Andreopoulos B."/>
            <person name="Lu D."/>
            <person name="Skrede I."/>
            <person name="Drula E."/>
            <person name="Henrissat B."/>
            <person name="Morin E."/>
            <person name="Kohler A."/>
            <person name="Barry K."/>
            <person name="LaButti K."/>
            <person name="Morin E."/>
            <person name="Salamov A."/>
            <person name="Lipzen A."/>
            <person name="Mereny Z."/>
            <person name="Hegedus B."/>
            <person name="Baldrian P."/>
            <person name="Stursova M."/>
            <person name="Weitz H."/>
            <person name="Taylor A."/>
            <person name="Grigoriev I.V."/>
            <person name="Nagy L.G."/>
            <person name="Martin F."/>
            <person name="Kauserud H."/>
        </authorList>
    </citation>
    <scope>NUCLEOTIDE SEQUENCE</scope>
    <source>
        <strain evidence="2">CBHHK188m</strain>
    </source>
</reference>
<dbReference type="EMBL" id="JARJLG010000034">
    <property type="protein sequence ID" value="KAJ7765934.1"/>
    <property type="molecule type" value="Genomic_DNA"/>
</dbReference>
<evidence type="ECO:0000313" key="2">
    <source>
        <dbReference type="EMBL" id="KAJ7765934.1"/>
    </source>
</evidence>
<organism evidence="2 3">
    <name type="scientific">Mycena maculata</name>
    <dbReference type="NCBI Taxonomy" id="230809"/>
    <lineage>
        <taxon>Eukaryota</taxon>
        <taxon>Fungi</taxon>
        <taxon>Dikarya</taxon>
        <taxon>Basidiomycota</taxon>
        <taxon>Agaricomycotina</taxon>
        <taxon>Agaricomycetes</taxon>
        <taxon>Agaricomycetidae</taxon>
        <taxon>Agaricales</taxon>
        <taxon>Marasmiineae</taxon>
        <taxon>Mycenaceae</taxon>
        <taxon>Mycena</taxon>
    </lineage>
</organism>
<evidence type="ECO:0000313" key="3">
    <source>
        <dbReference type="Proteomes" id="UP001215280"/>
    </source>
</evidence>
<evidence type="ECO:0000256" key="1">
    <source>
        <dbReference type="SAM" id="Phobius"/>
    </source>
</evidence>
<accession>A0AAD7JJ95</accession>
<keyword evidence="1" id="KW-1133">Transmembrane helix</keyword>
<keyword evidence="1" id="KW-0472">Membrane</keyword>
<feature type="transmembrane region" description="Helical" evidence="1">
    <location>
        <begin position="90"/>
        <end position="109"/>
    </location>
</feature>
<dbReference type="Proteomes" id="UP001215280">
    <property type="component" value="Unassembled WGS sequence"/>
</dbReference>
<dbReference type="AlphaFoldDB" id="A0AAD7JJ95"/>
<feature type="transmembrane region" description="Helical" evidence="1">
    <location>
        <begin position="49"/>
        <end position="70"/>
    </location>
</feature>
<gene>
    <name evidence="2" type="ORF">DFH07DRAFT_1014529</name>
</gene>
<comment type="caution">
    <text evidence="2">The sequence shown here is derived from an EMBL/GenBank/DDBJ whole genome shotgun (WGS) entry which is preliminary data.</text>
</comment>
<sequence length="235" mass="26126">MLICAGDKLTCAPEIPAQVNTSQSALAQVNLASQKVNPRCFGAVLGQIFYFWPQAISVSQLFLQILAYILGVALQEAIPGPGIMRVFLVYPTYMVYLYLLPTVQLFNAFHRGKKIFLQKKHVRFFHRGQQARQACDRAGGAAVKELKELVARSGFNQLTRSLMNDILLSLLEGYTTQLYAPSINSEGLVVYLQFIPFGGEQDFLCGPTLEWQVAGIVDFQLGLRYMPGPMVLGGW</sequence>